<dbReference type="AlphaFoldDB" id="A0A1P8WEZ8"/>
<evidence type="ECO:0000256" key="3">
    <source>
        <dbReference type="ARBA" id="ARBA00001966"/>
    </source>
</evidence>
<dbReference type="InterPro" id="IPR003739">
    <property type="entry name" value="Lys_aminomutase/Glu_NH3_mut"/>
</dbReference>
<comment type="catalytic activity">
    <reaction evidence="1">
        <text>L-lysine = D-beta-lysine</text>
        <dbReference type="Rhea" id="RHEA:44148"/>
        <dbReference type="ChEBI" id="CHEBI:32551"/>
        <dbReference type="ChEBI" id="CHEBI:84138"/>
    </reaction>
</comment>
<dbReference type="PROSITE" id="PS51918">
    <property type="entry name" value="RADICAL_SAM"/>
    <property type="match status" value="1"/>
</dbReference>
<sequence length="356" mass="38566">MSTVPAANPVISGLSRAQSGEAAGEPESWQRQLAAAIRDPAVLLKTLDLPADTVSTPLVPVEGGQPAFPLLVPLSFVNRMQPGNRNDPLLKQVLPLAEEQEAVPDFVADPVGDSAAKVAPGLLQKYHGRALLVTTGACAVHCRYCFRREYPYHDEPRRMSDWQPALNAIADDNSVTEVILSGGDPLILNDGRLAELFGHIDAIPHVERIRIHTRLPIVLPARVTPELLKLLNGLRSQPVFVVHANHGHEIADDCRDALRQLVSSGIPTLNQAVLLKGINDSADVLEDLCRRLINIGVMPYYLHQLDKVIGAAHFEVPVAVGLGLIDELGRRLPGYAVPKFVQEIAGETGKTPLITL</sequence>
<evidence type="ECO:0000256" key="10">
    <source>
        <dbReference type="ARBA" id="ARBA00023004"/>
    </source>
</evidence>
<dbReference type="STRING" id="1891926.Fuma_02257"/>
<accession>A0A1P8WEZ8</accession>
<keyword evidence="8 14" id="KW-0479">Metal-binding</keyword>
<keyword evidence="12 18" id="KW-0413">Isomerase</keyword>
<feature type="binding site" evidence="14">
    <location>
        <position position="145"/>
    </location>
    <ligand>
        <name>[4Fe-4S] cluster</name>
        <dbReference type="ChEBI" id="CHEBI:49883"/>
        <note>4Fe-4S-S-AdoMet</note>
    </ligand>
</feature>
<comment type="cofactor">
    <cofactor evidence="3">
        <name>[4Fe-4S] cluster</name>
        <dbReference type="ChEBI" id="CHEBI:49883"/>
    </cofactor>
</comment>
<dbReference type="CDD" id="cd01335">
    <property type="entry name" value="Radical_SAM"/>
    <property type="match status" value="1"/>
</dbReference>
<dbReference type="GO" id="GO:0051539">
    <property type="term" value="F:4 iron, 4 sulfur cluster binding"/>
    <property type="evidence" value="ECO:0007669"/>
    <property type="project" value="UniProtKB-KW"/>
</dbReference>
<evidence type="ECO:0000259" key="17">
    <source>
        <dbReference type="PROSITE" id="PS51918"/>
    </source>
</evidence>
<proteinExistence type="inferred from homology"/>
<name>A0A1P8WEZ8_9PLAN</name>
<dbReference type="NCBIfam" id="TIGR00238">
    <property type="entry name" value="KamA family radical SAM protein"/>
    <property type="match status" value="1"/>
</dbReference>
<gene>
    <name evidence="18" type="primary">epmB</name>
    <name evidence="18" type="ORF">Fuma_02257</name>
</gene>
<comment type="similarity">
    <text evidence="4">Belongs to the radical SAM superfamily. KamA family.</text>
</comment>
<evidence type="ECO:0000256" key="11">
    <source>
        <dbReference type="ARBA" id="ARBA00023014"/>
    </source>
</evidence>
<evidence type="ECO:0000256" key="5">
    <source>
        <dbReference type="ARBA" id="ARBA00022363"/>
    </source>
</evidence>
<keyword evidence="10" id="KW-0408">Iron</keyword>
<feature type="binding site" evidence="14">
    <location>
        <position position="138"/>
    </location>
    <ligand>
        <name>[4Fe-4S] cluster</name>
        <dbReference type="ChEBI" id="CHEBI:49883"/>
        <note>4Fe-4S-S-AdoMet</note>
    </ligand>
</feature>
<evidence type="ECO:0000256" key="9">
    <source>
        <dbReference type="ARBA" id="ARBA00022898"/>
    </source>
</evidence>
<feature type="region of interest" description="Disordered" evidence="16">
    <location>
        <begin position="1"/>
        <end position="26"/>
    </location>
</feature>
<dbReference type="InterPro" id="IPR022462">
    <property type="entry name" value="EpmB"/>
</dbReference>
<evidence type="ECO:0000256" key="2">
    <source>
        <dbReference type="ARBA" id="ARBA00001933"/>
    </source>
</evidence>
<dbReference type="SFLD" id="SFLDG01070">
    <property type="entry name" value="PLP-dependent"/>
    <property type="match status" value="1"/>
</dbReference>
<keyword evidence="11 14" id="KW-0411">Iron-sulfur</keyword>
<dbReference type="PANTHER" id="PTHR30538:SF1">
    <property type="entry name" value="L-LYSINE 2,3-AMINOMUTASE"/>
    <property type="match status" value="1"/>
</dbReference>
<evidence type="ECO:0000256" key="13">
    <source>
        <dbReference type="ARBA" id="ARBA00030756"/>
    </source>
</evidence>
<evidence type="ECO:0000256" key="12">
    <source>
        <dbReference type="ARBA" id="ARBA00023235"/>
    </source>
</evidence>
<dbReference type="Pfam" id="PF04055">
    <property type="entry name" value="Radical_SAM"/>
    <property type="match status" value="1"/>
</dbReference>
<evidence type="ECO:0000256" key="1">
    <source>
        <dbReference type="ARBA" id="ARBA00001352"/>
    </source>
</evidence>
<dbReference type="OrthoDB" id="9768064at2"/>
<keyword evidence="6 14" id="KW-0004">4Fe-4S</keyword>
<feature type="domain" description="Radical SAM core" evidence="17">
    <location>
        <begin position="124"/>
        <end position="336"/>
    </location>
</feature>
<dbReference type="KEGG" id="fmr:Fuma_02257"/>
<dbReference type="SFLD" id="SFLDS00029">
    <property type="entry name" value="Radical_SAM"/>
    <property type="match status" value="1"/>
</dbReference>
<organism evidence="18 19">
    <name type="scientific">Fuerstiella marisgermanici</name>
    <dbReference type="NCBI Taxonomy" id="1891926"/>
    <lineage>
        <taxon>Bacteria</taxon>
        <taxon>Pseudomonadati</taxon>
        <taxon>Planctomycetota</taxon>
        <taxon>Planctomycetia</taxon>
        <taxon>Planctomycetales</taxon>
        <taxon>Planctomycetaceae</taxon>
        <taxon>Fuerstiella</taxon>
    </lineage>
</organism>
<protein>
    <recommendedName>
        <fullName evidence="5">L-lysine 2,3-aminomutase</fullName>
    </recommendedName>
    <alternativeName>
        <fullName evidence="13">EF-P post-translational modification enzyme B</fullName>
    </alternativeName>
</protein>
<dbReference type="InterPro" id="IPR007197">
    <property type="entry name" value="rSAM"/>
</dbReference>
<dbReference type="SFLD" id="SFLDF00314">
    <property type="entry name" value="L-lysine_2_3-aminomutase_(yjeK"/>
    <property type="match status" value="1"/>
</dbReference>
<dbReference type="SUPFAM" id="SSF102114">
    <property type="entry name" value="Radical SAM enzymes"/>
    <property type="match status" value="1"/>
</dbReference>
<evidence type="ECO:0000256" key="16">
    <source>
        <dbReference type="SAM" id="MobiDB-lite"/>
    </source>
</evidence>
<feature type="modified residue" description="N6-(pyridoxal phosphate)lysine" evidence="15">
    <location>
        <position position="350"/>
    </location>
</feature>
<comment type="cofactor">
    <cofactor evidence="2 15">
        <name>pyridoxal 5'-phosphate</name>
        <dbReference type="ChEBI" id="CHEBI:597326"/>
    </cofactor>
</comment>
<evidence type="ECO:0000313" key="19">
    <source>
        <dbReference type="Proteomes" id="UP000187735"/>
    </source>
</evidence>
<dbReference type="GO" id="GO:0046872">
    <property type="term" value="F:metal ion binding"/>
    <property type="evidence" value="ECO:0007669"/>
    <property type="project" value="UniProtKB-KW"/>
</dbReference>
<dbReference type="EMBL" id="CP017641">
    <property type="protein sequence ID" value="APZ92646.1"/>
    <property type="molecule type" value="Genomic_DNA"/>
</dbReference>
<keyword evidence="19" id="KW-1185">Reference proteome</keyword>
<dbReference type="RefSeq" id="WP_083731971.1">
    <property type="nucleotide sequence ID" value="NZ_CP017641.1"/>
</dbReference>
<dbReference type="GO" id="GO:0016853">
    <property type="term" value="F:isomerase activity"/>
    <property type="evidence" value="ECO:0007669"/>
    <property type="project" value="UniProtKB-KW"/>
</dbReference>
<dbReference type="PANTHER" id="PTHR30538">
    <property type="entry name" value="LYSINE 2,3-AMINOMUTASE-RELATED"/>
    <property type="match status" value="1"/>
</dbReference>
<feature type="binding site" evidence="14">
    <location>
        <position position="142"/>
    </location>
    <ligand>
        <name>[4Fe-4S] cluster</name>
        <dbReference type="ChEBI" id="CHEBI:49883"/>
        <note>4Fe-4S-S-AdoMet</note>
    </ligand>
</feature>
<evidence type="ECO:0000256" key="6">
    <source>
        <dbReference type="ARBA" id="ARBA00022485"/>
    </source>
</evidence>
<evidence type="ECO:0000256" key="8">
    <source>
        <dbReference type="ARBA" id="ARBA00022723"/>
    </source>
</evidence>
<evidence type="ECO:0000256" key="7">
    <source>
        <dbReference type="ARBA" id="ARBA00022691"/>
    </source>
</evidence>
<evidence type="ECO:0000256" key="14">
    <source>
        <dbReference type="PIRSR" id="PIRSR004911-1"/>
    </source>
</evidence>
<dbReference type="Gene3D" id="3.20.20.70">
    <property type="entry name" value="Aldolase class I"/>
    <property type="match status" value="1"/>
</dbReference>
<evidence type="ECO:0000256" key="15">
    <source>
        <dbReference type="PIRSR" id="PIRSR603739-50"/>
    </source>
</evidence>
<dbReference type="InterPro" id="IPR013785">
    <property type="entry name" value="Aldolase_TIM"/>
</dbReference>
<keyword evidence="7" id="KW-0949">S-adenosyl-L-methionine</keyword>
<keyword evidence="9 15" id="KW-0663">Pyridoxal phosphate</keyword>
<dbReference type="NCBIfam" id="TIGR03821">
    <property type="entry name" value="EFP_modif_epmB"/>
    <property type="match status" value="1"/>
</dbReference>
<dbReference type="Proteomes" id="UP000187735">
    <property type="component" value="Chromosome"/>
</dbReference>
<reference evidence="18 19" key="1">
    <citation type="journal article" date="2016" name="Front. Microbiol.">
        <title>Fuerstia marisgermanicae gen. nov., sp. nov., an Unusual Member of the Phylum Planctomycetes from the German Wadden Sea.</title>
        <authorList>
            <person name="Kohn T."/>
            <person name="Heuer A."/>
            <person name="Jogler M."/>
            <person name="Vollmers J."/>
            <person name="Boedeker C."/>
            <person name="Bunk B."/>
            <person name="Rast P."/>
            <person name="Borchert D."/>
            <person name="Glockner I."/>
            <person name="Freese H.M."/>
            <person name="Klenk H.P."/>
            <person name="Overmann J."/>
            <person name="Kaster A.K."/>
            <person name="Rohde M."/>
            <person name="Wiegand S."/>
            <person name="Jogler C."/>
        </authorList>
    </citation>
    <scope>NUCLEOTIDE SEQUENCE [LARGE SCALE GENOMIC DNA]</scope>
    <source>
        <strain evidence="18 19">NH11</strain>
    </source>
</reference>
<evidence type="ECO:0000313" key="18">
    <source>
        <dbReference type="EMBL" id="APZ92646.1"/>
    </source>
</evidence>
<evidence type="ECO:0000256" key="4">
    <source>
        <dbReference type="ARBA" id="ARBA00008703"/>
    </source>
</evidence>
<dbReference type="InterPro" id="IPR058240">
    <property type="entry name" value="rSAM_sf"/>
</dbReference>
<dbReference type="PIRSF" id="PIRSF004911">
    <property type="entry name" value="DUF160"/>
    <property type="match status" value="1"/>
</dbReference>